<dbReference type="EMBL" id="CP051775">
    <property type="protein sequence ID" value="QJE72146.1"/>
    <property type="molecule type" value="Genomic_DNA"/>
</dbReference>
<dbReference type="Gene3D" id="3.90.1150.10">
    <property type="entry name" value="Aspartate Aminotransferase, domain 1"/>
    <property type="match status" value="1"/>
</dbReference>
<evidence type="ECO:0000256" key="3">
    <source>
        <dbReference type="ARBA" id="ARBA00011881"/>
    </source>
</evidence>
<dbReference type="GO" id="GO:0006567">
    <property type="term" value="P:L-threonine catabolic process"/>
    <property type="evidence" value="ECO:0007669"/>
    <property type="project" value="UniProtKB-UniRule"/>
</dbReference>
<comment type="cofactor">
    <cofactor evidence="1 5">
        <name>pyridoxal 5'-phosphate</name>
        <dbReference type="ChEBI" id="CHEBI:597326"/>
    </cofactor>
</comment>
<comment type="catalytic activity">
    <reaction evidence="5">
        <text>L-allo-threonine = acetaldehyde + glycine</text>
        <dbReference type="Rhea" id="RHEA:26209"/>
        <dbReference type="ChEBI" id="CHEBI:15343"/>
        <dbReference type="ChEBI" id="CHEBI:57305"/>
        <dbReference type="ChEBI" id="CHEBI:58585"/>
        <dbReference type="EC" id="4.1.2.48"/>
    </reaction>
</comment>
<dbReference type="Gene3D" id="3.40.640.10">
    <property type="entry name" value="Type I PLP-dependent aspartate aminotransferase-like (Major domain)"/>
    <property type="match status" value="1"/>
</dbReference>
<dbReference type="PANTHER" id="PTHR48097">
    <property type="entry name" value="L-THREONINE ALDOLASE-RELATED"/>
    <property type="match status" value="1"/>
</dbReference>
<keyword evidence="8" id="KW-1185">Reference proteome</keyword>
<evidence type="ECO:0000313" key="8">
    <source>
        <dbReference type="Proteomes" id="UP000501891"/>
    </source>
</evidence>
<proteinExistence type="inferred from homology"/>
<dbReference type="CDD" id="cd06502">
    <property type="entry name" value="TA_like"/>
    <property type="match status" value="1"/>
</dbReference>
<comment type="function">
    <text evidence="5">Catalyzes the cleavage of L-allo-threonine and L-threonine to glycine and acetaldehyde.</text>
</comment>
<comment type="catalytic activity">
    <reaction evidence="5">
        <text>L-threonine = acetaldehyde + glycine</text>
        <dbReference type="Rhea" id="RHEA:19625"/>
        <dbReference type="ChEBI" id="CHEBI:15343"/>
        <dbReference type="ChEBI" id="CHEBI:57305"/>
        <dbReference type="ChEBI" id="CHEBI:57926"/>
        <dbReference type="EC" id="4.1.2.48"/>
    </reaction>
</comment>
<dbReference type="PANTHER" id="PTHR48097:SF5">
    <property type="entry name" value="LOW SPECIFICITY L-THREONINE ALDOLASE"/>
    <property type="match status" value="1"/>
</dbReference>
<keyword evidence="5" id="KW-0456">Lyase</keyword>
<dbReference type="InterPro" id="IPR015421">
    <property type="entry name" value="PyrdxlP-dep_Trfase_major"/>
</dbReference>
<protein>
    <recommendedName>
        <fullName evidence="5">L-threonine aldolase</fullName>
        <ecNumber evidence="5">4.1.2.48</ecNumber>
    </recommendedName>
</protein>
<evidence type="ECO:0000259" key="6">
    <source>
        <dbReference type="Pfam" id="PF01212"/>
    </source>
</evidence>
<dbReference type="InterPro" id="IPR015424">
    <property type="entry name" value="PyrdxlP-dep_Trfase"/>
</dbReference>
<keyword evidence="4 5" id="KW-0663">Pyridoxal phosphate</keyword>
<dbReference type="SUPFAM" id="SSF53383">
    <property type="entry name" value="PLP-dependent transferases"/>
    <property type="match status" value="1"/>
</dbReference>
<dbReference type="Pfam" id="PF01212">
    <property type="entry name" value="Beta_elim_lyase"/>
    <property type="match status" value="1"/>
</dbReference>
<evidence type="ECO:0000256" key="5">
    <source>
        <dbReference type="PIRNR" id="PIRNR038940"/>
    </source>
</evidence>
<organism evidence="7 8">
    <name type="scientific">Aerophototrophica crusticola</name>
    <dbReference type="NCBI Taxonomy" id="1709002"/>
    <lineage>
        <taxon>Bacteria</taxon>
        <taxon>Pseudomonadati</taxon>
        <taxon>Pseudomonadota</taxon>
        <taxon>Alphaproteobacteria</taxon>
        <taxon>Rhodospirillales</taxon>
        <taxon>Rhodospirillaceae</taxon>
        <taxon>Aerophototrophica</taxon>
    </lineage>
</organism>
<feature type="domain" description="Aromatic amino acid beta-eliminating lyase/threonine aldolase" evidence="6">
    <location>
        <begin position="3"/>
        <end position="291"/>
    </location>
</feature>
<evidence type="ECO:0000256" key="2">
    <source>
        <dbReference type="ARBA" id="ARBA00006966"/>
    </source>
</evidence>
<dbReference type="KEGG" id="acru:HHL28_02630"/>
<dbReference type="PIRSF" id="PIRSF038940">
    <property type="entry name" value="Low_specificity_LTA"/>
    <property type="match status" value="1"/>
</dbReference>
<evidence type="ECO:0000313" key="7">
    <source>
        <dbReference type="EMBL" id="QJE72146.1"/>
    </source>
</evidence>
<dbReference type="InterPro" id="IPR015422">
    <property type="entry name" value="PyrdxlP-dep_Trfase_small"/>
</dbReference>
<dbReference type="InterPro" id="IPR001597">
    <property type="entry name" value="ArAA_b-elim_lyase/Thr_aldolase"/>
</dbReference>
<evidence type="ECO:0000256" key="1">
    <source>
        <dbReference type="ARBA" id="ARBA00001933"/>
    </source>
</evidence>
<evidence type="ECO:0000256" key="4">
    <source>
        <dbReference type="ARBA" id="ARBA00022898"/>
    </source>
</evidence>
<dbReference type="EC" id="4.1.2.48" evidence="5"/>
<dbReference type="AlphaFoldDB" id="A0A858R4Z6"/>
<dbReference type="Proteomes" id="UP000501891">
    <property type="component" value="Chromosome"/>
</dbReference>
<comment type="similarity">
    <text evidence="2 5">Belongs to the threonine aldolase family.</text>
</comment>
<dbReference type="InterPro" id="IPR026273">
    <property type="entry name" value="Low_specificity_L-TA_bact"/>
</dbReference>
<accession>A0A858R4Z6</accession>
<reference evidence="7" key="1">
    <citation type="submission" date="2020-04" db="EMBL/GenBank/DDBJ databases">
        <title>A desert anoxygenic phototrophic bacterium fixes CO2 using RubisCO under aerobic conditions.</title>
        <authorList>
            <person name="Tang K."/>
        </authorList>
    </citation>
    <scope>NUCLEOTIDE SEQUENCE [LARGE SCALE GENOMIC DNA]</scope>
    <source>
        <strain evidence="7">MIMtkB3</strain>
    </source>
</reference>
<gene>
    <name evidence="7" type="ORF">HHL28_02630</name>
</gene>
<name>A0A858R4Z6_9PROT</name>
<comment type="subunit">
    <text evidence="3">Homotetramer.</text>
</comment>
<sequence>MNFMSDNVTGAAPEVMAALAAANEGTAPSYGADALTARVEQRLAEVFGTDVAVFPVATGTAANSLALTCLVKPWGGVYTHADGHINVDECGAPEMFTGGAKLVPLPGEHGKLAPETLRGAMDKAHWGFVHCVQPMALSLSQATESGTVYSPADVRTLADLAKGKGLKVHMDGARFANAVAGLGCHPGDVTWRAGVDVLSFGATKNGALAAEAVVFFDKGLAEEFGYRRKRAGHLFSKMRFLSAQLDAYLADGLWLRLAAHANAMAARLGEGLSALPGATLRDPVQANEVFVSLPEPVIQGLEQAGFGFYRWDGQVVRLVTAWNTREEDVDALLAAARRLVGE</sequence>
<dbReference type="GO" id="GO:0004793">
    <property type="term" value="F:threonine aldolase activity"/>
    <property type="evidence" value="ECO:0007669"/>
    <property type="project" value="UniProtKB-UniRule"/>
</dbReference>